<reference evidence="1" key="2">
    <citation type="journal article" date="2014" name="PLoS Genet.">
        <title>Signature gene expression reveals novel clues to the molecular mechanisms of dimorphic transition in Penicillium marneffei.</title>
        <authorList>
            <person name="Yang E."/>
            <person name="Wang G."/>
            <person name="Cai J."/>
            <person name="Woo P.C."/>
            <person name="Lau S.K."/>
            <person name="Yuen K.-Y."/>
            <person name="Chow W.-N."/>
            <person name="Lin X."/>
        </authorList>
    </citation>
    <scope>NUCLEOTIDE SEQUENCE</scope>
    <source>
        <strain evidence="1">PM1</strain>
    </source>
</reference>
<protein>
    <submittedName>
        <fullName evidence="1">Uncharacterized protein</fullName>
    </submittedName>
</protein>
<organism evidence="1">
    <name type="scientific">Talaromyces marneffei PM1</name>
    <dbReference type="NCBI Taxonomy" id="1077442"/>
    <lineage>
        <taxon>Eukaryota</taxon>
        <taxon>Fungi</taxon>
        <taxon>Dikarya</taxon>
        <taxon>Ascomycota</taxon>
        <taxon>Pezizomycotina</taxon>
        <taxon>Eurotiomycetes</taxon>
        <taxon>Eurotiomycetidae</taxon>
        <taxon>Eurotiales</taxon>
        <taxon>Trichocomaceae</taxon>
        <taxon>Talaromyces</taxon>
        <taxon>Talaromyces sect. Talaromyces</taxon>
    </lineage>
</organism>
<evidence type="ECO:0000313" key="1">
    <source>
        <dbReference type="EMBL" id="KFX45390.1"/>
    </source>
</evidence>
<comment type="caution">
    <text evidence="1">The sequence shown here is derived from an EMBL/GenBank/DDBJ whole genome shotgun (WGS) entry which is preliminary data.</text>
</comment>
<proteinExistence type="predicted"/>
<dbReference type="EMBL" id="JPOX01000023">
    <property type="protein sequence ID" value="KFX45390.1"/>
    <property type="molecule type" value="Genomic_DNA"/>
</dbReference>
<accession>A0A093UZP1</accession>
<dbReference type="HOGENOM" id="CLU_3207911_0_0_1"/>
<sequence length="45" mass="5167">MKLIGGDLALQIWAIPRLEQHWLNYLSLLFPLRALAANQHPECLV</sequence>
<dbReference type="AlphaFoldDB" id="A0A093UZP1"/>
<reference key="1">
    <citation type="journal article" date="2014" name="PLoS Genet.">
        <title>Signature Gene Expression Reveals Novel Clues to the Molecular Mechanisms of Dimorphic Transition in Penicillium marneffei.</title>
        <authorList>
            <person name="Yang E."/>
            <person name="Wang G."/>
            <person name="Cai J."/>
            <person name="Woo P.C."/>
            <person name="Lau S.K."/>
            <person name="Yuen K.-Y."/>
            <person name="Chow W.-N."/>
            <person name="Lin X."/>
        </authorList>
    </citation>
    <scope>NUCLEOTIDE SEQUENCE [LARGE SCALE GENOMIC DNA]</scope>
    <source>
        <strain>PM1</strain>
    </source>
</reference>
<gene>
    <name evidence="1" type="ORF">GQ26_0230480</name>
</gene>
<name>A0A093UZP1_TALMA</name>